<dbReference type="InterPro" id="IPR003111">
    <property type="entry name" value="Lon_prtase_N"/>
</dbReference>
<dbReference type="OrthoDB" id="25394at2"/>
<dbReference type="PANTHER" id="PTHR46732:SF8">
    <property type="entry name" value="ATP-DEPENDENT PROTEASE LA (LON) DOMAIN PROTEIN"/>
    <property type="match status" value="1"/>
</dbReference>
<organism evidence="2 3">
    <name type="scientific">Nocardioides mangrovicus</name>
    <dbReference type="NCBI Taxonomy" id="2478913"/>
    <lineage>
        <taxon>Bacteria</taxon>
        <taxon>Bacillati</taxon>
        <taxon>Actinomycetota</taxon>
        <taxon>Actinomycetes</taxon>
        <taxon>Propionibacteriales</taxon>
        <taxon>Nocardioidaceae</taxon>
        <taxon>Nocardioides</taxon>
    </lineage>
</organism>
<dbReference type="EMBL" id="RDBE01000007">
    <property type="protein sequence ID" value="RLV48981.1"/>
    <property type="molecule type" value="Genomic_DNA"/>
</dbReference>
<dbReference type="RefSeq" id="WP_121806085.1">
    <property type="nucleotide sequence ID" value="NZ_RDBE01000007.1"/>
</dbReference>
<evidence type="ECO:0000313" key="3">
    <source>
        <dbReference type="Proteomes" id="UP000281708"/>
    </source>
</evidence>
<name>A0A3L8P1R9_9ACTN</name>
<dbReference type="PROSITE" id="PS51787">
    <property type="entry name" value="LON_N"/>
    <property type="match status" value="1"/>
</dbReference>
<gene>
    <name evidence="2" type="ORF">D9V37_10350</name>
</gene>
<sequence>MTTRLPLFPLNSVVFPGVATPLHVFEERYRALVRDLLGRSDPADRIFGITAIREGFEVAGPGDSVEHGRQSLCTTGTVVQLTGVEPYDDGRFDIETVGRQRFVLHEVDGSGDYAVGAVDLVTEPDTDDVTGVEAERTLAIFERYRDRLGRMRGGPVLSGQLPRDPTYLSWSLSATCLLTQAQRQELLEAPDTLTRLVLLRHSLVEEMEAMQVVPSLPATGISRMGWSPN</sequence>
<dbReference type="Pfam" id="PF02190">
    <property type="entry name" value="LON_substr_bdg"/>
    <property type="match status" value="1"/>
</dbReference>
<dbReference type="InterPro" id="IPR046336">
    <property type="entry name" value="Lon_prtase_N_sf"/>
</dbReference>
<dbReference type="InterPro" id="IPR015947">
    <property type="entry name" value="PUA-like_sf"/>
</dbReference>
<dbReference type="PANTHER" id="PTHR46732">
    <property type="entry name" value="ATP-DEPENDENT PROTEASE LA (LON) DOMAIN PROTEIN"/>
    <property type="match status" value="1"/>
</dbReference>
<feature type="domain" description="Lon N-terminal" evidence="1">
    <location>
        <begin position="5"/>
        <end position="207"/>
    </location>
</feature>
<evidence type="ECO:0000313" key="2">
    <source>
        <dbReference type="EMBL" id="RLV48981.1"/>
    </source>
</evidence>
<dbReference type="AlphaFoldDB" id="A0A3L8P1R9"/>
<dbReference type="SUPFAM" id="SSF88697">
    <property type="entry name" value="PUA domain-like"/>
    <property type="match status" value="1"/>
</dbReference>
<dbReference type="Proteomes" id="UP000281708">
    <property type="component" value="Unassembled WGS sequence"/>
</dbReference>
<protein>
    <submittedName>
        <fullName evidence="2">Peptidase S16</fullName>
    </submittedName>
</protein>
<dbReference type="Gene3D" id="2.30.130.40">
    <property type="entry name" value="LON domain-like"/>
    <property type="match status" value="1"/>
</dbReference>
<proteinExistence type="predicted"/>
<dbReference type="SMART" id="SM00464">
    <property type="entry name" value="LON"/>
    <property type="match status" value="1"/>
</dbReference>
<reference evidence="2 3" key="1">
    <citation type="submission" date="2018-10" db="EMBL/GenBank/DDBJ databases">
        <title>Marmoricola sp. 4Q3S-7 whole genome shotgun sequence.</title>
        <authorList>
            <person name="Li F."/>
        </authorList>
    </citation>
    <scope>NUCLEOTIDE SEQUENCE [LARGE SCALE GENOMIC DNA]</scope>
    <source>
        <strain evidence="2 3">4Q3S-7</strain>
    </source>
</reference>
<accession>A0A3L8P1R9</accession>
<keyword evidence="3" id="KW-1185">Reference proteome</keyword>
<evidence type="ECO:0000259" key="1">
    <source>
        <dbReference type="PROSITE" id="PS51787"/>
    </source>
</evidence>
<comment type="caution">
    <text evidence="2">The sequence shown here is derived from an EMBL/GenBank/DDBJ whole genome shotgun (WGS) entry which is preliminary data.</text>
</comment>